<dbReference type="EMBL" id="QJHL01000005">
    <property type="protein sequence ID" value="PXY43794.1"/>
    <property type="molecule type" value="Genomic_DNA"/>
</dbReference>
<dbReference type="AlphaFoldDB" id="A0A2V4CCE7"/>
<keyword evidence="1" id="KW-0732">Signal</keyword>
<dbReference type="Proteomes" id="UP000247681">
    <property type="component" value="Unassembled WGS sequence"/>
</dbReference>
<proteinExistence type="predicted"/>
<feature type="signal peptide" evidence="1">
    <location>
        <begin position="1"/>
        <end position="20"/>
    </location>
</feature>
<name>A0A2V4CCE7_9FLAO</name>
<gene>
    <name evidence="2" type="ORF">DMB68_19640</name>
</gene>
<dbReference type="RefSeq" id="WP_110348335.1">
    <property type="nucleotide sequence ID" value="NZ_QJHL01000005.1"/>
</dbReference>
<organism evidence="2 3">
    <name type="scientific">Flavobacterium hydrophilum</name>
    <dbReference type="NCBI Taxonomy" id="2211445"/>
    <lineage>
        <taxon>Bacteria</taxon>
        <taxon>Pseudomonadati</taxon>
        <taxon>Bacteroidota</taxon>
        <taxon>Flavobacteriia</taxon>
        <taxon>Flavobacteriales</taxon>
        <taxon>Flavobacteriaceae</taxon>
        <taxon>Flavobacterium</taxon>
    </lineage>
</organism>
<evidence type="ECO:0000256" key="1">
    <source>
        <dbReference type="SAM" id="SignalP"/>
    </source>
</evidence>
<reference evidence="2 3" key="1">
    <citation type="submission" date="2018-05" db="EMBL/GenBank/DDBJ databases">
        <title>Flavobacterium sp. strain IMCC34758, incomplete genome.</title>
        <authorList>
            <person name="Joung Y."/>
        </authorList>
    </citation>
    <scope>NUCLEOTIDE SEQUENCE [LARGE SCALE GENOMIC DNA]</scope>
    <source>
        <strain evidence="2 3">IMCC34758</strain>
    </source>
</reference>
<protein>
    <submittedName>
        <fullName evidence="2">Uncharacterized protein</fullName>
    </submittedName>
</protein>
<sequence>MKHILLFILFFTVLTASAQAEFNSGFKPIPARKFDAKPKKIPAPEFKDPQAQNTDIPSIKTPNVFDNTTITPKSKFQIGEEKSNFSMSTENKFGNPGDRYVGKMEKDLDQALTDAGLKEDRGQLVRKNLEFGNIYTGSSYFVVKCRDVGAIDGDLIKAVFNQNVLVEKMILRGDYQEFKIIFNEGFNTFDIEALNRGSLGGNTGGFEFYDAEGHLILSDSWDNLDTGFKAKFIIIKEDKVFTKGKKTIQKISK</sequence>
<feature type="chain" id="PRO_5015955225" evidence="1">
    <location>
        <begin position="21"/>
        <end position="253"/>
    </location>
</feature>
<comment type="caution">
    <text evidence="2">The sequence shown here is derived from an EMBL/GenBank/DDBJ whole genome shotgun (WGS) entry which is preliminary data.</text>
</comment>
<dbReference type="OrthoDB" id="1148517at2"/>
<evidence type="ECO:0000313" key="3">
    <source>
        <dbReference type="Proteomes" id="UP000247681"/>
    </source>
</evidence>
<keyword evidence="3" id="KW-1185">Reference proteome</keyword>
<evidence type="ECO:0000313" key="2">
    <source>
        <dbReference type="EMBL" id="PXY43794.1"/>
    </source>
</evidence>
<accession>A0A2V4CCE7</accession>